<dbReference type="PANTHER" id="PTHR11241">
    <property type="entry name" value="DEOXYURIDINE 5'-TRIPHOSPHATE NUCLEOTIDOHYDROLASE"/>
    <property type="match status" value="1"/>
</dbReference>
<dbReference type="InterPro" id="IPR036157">
    <property type="entry name" value="dUTPase-like_sf"/>
</dbReference>
<keyword evidence="3 5" id="KW-0546">Nucleotide metabolism</keyword>
<feature type="domain" description="dUTPase-like" evidence="6">
    <location>
        <begin position="14"/>
        <end position="144"/>
    </location>
</feature>
<evidence type="ECO:0000313" key="8">
    <source>
        <dbReference type="Proteomes" id="UP000239471"/>
    </source>
</evidence>
<organism evidence="7 8">
    <name type="scientific">Clostridium vincentii</name>
    <dbReference type="NCBI Taxonomy" id="52704"/>
    <lineage>
        <taxon>Bacteria</taxon>
        <taxon>Bacillati</taxon>
        <taxon>Bacillota</taxon>
        <taxon>Clostridia</taxon>
        <taxon>Eubacteriales</taxon>
        <taxon>Clostridiaceae</taxon>
        <taxon>Clostridium</taxon>
    </lineage>
</organism>
<comment type="pathway">
    <text evidence="5">Pyrimidine metabolism; dUMP biosynthesis; dUMP from dCTP (dUTP route): step 2/2.</text>
</comment>
<accession>A0A2T0BFZ8</accession>
<gene>
    <name evidence="5 7" type="primary">dut</name>
    <name evidence="7" type="ORF">CLVI_14250</name>
</gene>
<evidence type="ECO:0000256" key="2">
    <source>
        <dbReference type="ARBA" id="ARBA00022801"/>
    </source>
</evidence>
<dbReference type="OrthoDB" id="9809956at2"/>
<dbReference type="NCBIfam" id="NF001862">
    <property type="entry name" value="PRK00601.1"/>
    <property type="match status" value="1"/>
</dbReference>
<evidence type="ECO:0000256" key="1">
    <source>
        <dbReference type="ARBA" id="ARBA00006581"/>
    </source>
</evidence>
<dbReference type="InterPro" id="IPR033704">
    <property type="entry name" value="dUTPase_trimeric"/>
</dbReference>
<protein>
    <recommendedName>
        <fullName evidence="5">Deoxyuridine 5'-triphosphate nucleotidohydrolase</fullName>
        <shortName evidence="5">dUTPase</shortName>
        <ecNumber evidence="5">3.6.1.23</ecNumber>
    </recommendedName>
    <alternativeName>
        <fullName evidence="5">dUTP pyrophosphatase</fullName>
    </alternativeName>
</protein>
<dbReference type="GO" id="GO:0006226">
    <property type="term" value="P:dUMP biosynthetic process"/>
    <property type="evidence" value="ECO:0007669"/>
    <property type="project" value="UniProtKB-UniRule"/>
</dbReference>
<dbReference type="GO" id="GO:0000287">
    <property type="term" value="F:magnesium ion binding"/>
    <property type="evidence" value="ECO:0007669"/>
    <property type="project" value="UniProtKB-UniRule"/>
</dbReference>
<dbReference type="PANTHER" id="PTHR11241:SF0">
    <property type="entry name" value="DEOXYURIDINE 5'-TRIPHOSPHATE NUCLEOTIDOHYDROLASE"/>
    <property type="match status" value="1"/>
</dbReference>
<comment type="caution">
    <text evidence="7">The sequence shown here is derived from an EMBL/GenBank/DDBJ whole genome shotgun (WGS) entry which is preliminary data.</text>
</comment>
<feature type="binding site" evidence="5">
    <location>
        <position position="78"/>
    </location>
    <ligand>
        <name>substrate</name>
    </ligand>
</feature>
<dbReference type="GO" id="GO:0004170">
    <property type="term" value="F:dUTP diphosphatase activity"/>
    <property type="evidence" value="ECO:0007669"/>
    <property type="project" value="UniProtKB-UniRule"/>
</dbReference>
<name>A0A2T0BFZ8_9CLOT</name>
<dbReference type="Proteomes" id="UP000239471">
    <property type="component" value="Unassembled WGS sequence"/>
</dbReference>
<evidence type="ECO:0000256" key="5">
    <source>
        <dbReference type="HAMAP-Rule" id="MF_00116"/>
    </source>
</evidence>
<dbReference type="EMBL" id="PVXQ01000012">
    <property type="protein sequence ID" value="PRR82788.1"/>
    <property type="molecule type" value="Genomic_DNA"/>
</dbReference>
<evidence type="ECO:0000259" key="6">
    <source>
        <dbReference type="Pfam" id="PF00692"/>
    </source>
</evidence>
<comment type="similarity">
    <text evidence="1 5">Belongs to the dUTPase family.</text>
</comment>
<evidence type="ECO:0000256" key="4">
    <source>
        <dbReference type="ARBA" id="ARBA00047686"/>
    </source>
</evidence>
<dbReference type="UniPathway" id="UPA00610">
    <property type="reaction ID" value="UER00666"/>
</dbReference>
<keyword evidence="5" id="KW-0460">Magnesium</keyword>
<dbReference type="SUPFAM" id="SSF51283">
    <property type="entry name" value="dUTPase-like"/>
    <property type="match status" value="1"/>
</dbReference>
<evidence type="ECO:0000313" key="7">
    <source>
        <dbReference type="EMBL" id="PRR82788.1"/>
    </source>
</evidence>
<evidence type="ECO:0000256" key="3">
    <source>
        <dbReference type="ARBA" id="ARBA00023080"/>
    </source>
</evidence>
<dbReference type="Pfam" id="PF00692">
    <property type="entry name" value="dUTPase"/>
    <property type="match status" value="1"/>
</dbReference>
<feature type="binding site" evidence="5">
    <location>
        <begin position="65"/>
        <end position="67"/>
    </location>
    <ligand>
        <name>substrate</name>
    </ligand>
</feature>
<proteinExistence type="inferred from homology"/>
<dbReference type="InterPro" id="IPR029054">
    <property type="entry name" value="dUTPase-like"/>
</dbReference>
<dbReference type="Gene3D" id="2.70.40.10">
    <property type="match status" value="1"/>
</dbReference>
<keyword evidence="5" id="KW-0479">Metal-binding</keyword>
<dbReference type="CDD" id="cd07557">
    <property type="entry name" value="trimeric_dUTPase"/>
    <property type="match status" value="1"/>
</dbReference>
<keyword evidence="2 5" id="KW-0378">Hydrolase</keyword>
<dbReference type="HAMAP" id="MF_00116">
    <property type="entry name" value="dUTPase_bact"/>
    <property type="match status" value="1"/>
</dbReference>
<dbReference type="AlphaFoldDB" id="A0A2T0BFZ8"/>
<comment type="catalytic activity">
    <reaction evidence="4 5">
        <text>dUTP + H2O = dUMP + diphosphate + H(+)</text>
        <dbReference type="Rhea" id="RHEA:10248"/>
        <dbReference type="ChEBI" id="CHEBI:15377"/>
        <dbReference type="ChEBI" id="CHEBI:15378"/>
        <dbReference type="ChEBI" id="CHEBI:33019"/>
        <dbReference type="ChEBI" id="CHEBI:61555"/>
        <dbReference type="ChEBI" id="CHEBI:246422"/>
        <dbReference type="EC" id="3.6.1.23"/>
    </reaction>
</comment>
<comment type="caution">
    <text evidence="5">Lacks conserved residue(s) required for the propagation of feature annotation.</text>
</comment>
<dbReference type="EC" id="3.6.1.23" evidence="5"/>
<reference evidence="7 8" key="1">
    <citation type="submission" date="2018-03" db="EMBL/GenBank/DDBJ databases">
        <title>Genome sequence of Clostridium vincentii DSM 10228.</title>
        <authorList>
            <person name="Poehlein A."/>
            <person name="Daniel R."/>
        </authorList>
    </citation>
    <scope>NUCLEOTIDE SEQUENCE [LARGE SCALE GENOMIC DNA]</scope>
    <source>
        <strain evidence="7 8">DSM 10228</strain>
    </source>
</reference>
<feature type="binding site" evidence="5">
    <location>
        <begin position="82"/>
        <end position="84"/>
    </location>
    <ligand>
        <name>substrate</name>
    </ligand>
</feature>
<comment type="function">
    <text evidence="5">This enzyme is involved in nucleotide metabolism: it produces dUMP, the immediate precursor of thymidine nucleotides and it decreases the intracellular concentration of dUTP so that uracil cannot be incorporated into DNA.</text>
</comment>
<comment type="cofactor">
    <cofactor evidence="5">
        <name>Mg(2+)</name>
        <dbReference type="ChEBI" id="CHEBI:18420"/>
    </cofactor>
</comment>
<dbReference type="GO" id="GO:0046081">
    <property type="term" value="P:dUTP catabolic process"/>
    <property type="evidence" value="ECO:0007669"/>
    <property type="project" value="InterPro"/>
</dbReference>
<keyword evidence="8" id="KW-1185">Reference proteome</keyword>
<dbReference type="InterPro" id="IPR008181">
    <property type="entry name" value="dUTPase"/>
</dbReference>
<dbReference type="NCBIfam" id="TIGR00576">
    <property type="entry name" value="dut"/>
    <property type="match status" value="1"/>
</dbReference>
<sequence length="145" mass="15813">MEKYILKVEKISDNAIIPNYANKGDAGLDLYSINELILESGERGLVHTGIKIELPENTEAQIRPRSGLALKHGISLVNSPGTIDEGYRGEIGVIVINHGQEVFKVESGMKIAQMVIKPVWRVQVDEVKSLSDAQRGDRGFGSSGV</sequence>
<dbReference type="RefSeq" id="WP_106059418.1">
    <property type="nucleotide sequence ID" value="NZ_PVXQ01000012.1"/>
</dbReference>